<keyword evidence="1" id="KW-0479">Metal-binding</keyword>
<dbReference type="PRINTS" id="PR00457">
    <property type="entry name" value="ANPEROXIDASE"/>
</dbReference>
<evidence type="ECO:0000256" key="3">
    <source>
        <dbReference type="ARBA" id="ARBA00023002"/>
    </source>
</evidence>
<organism evidence="5 6">
    <name type="scientific">Crenobacter oryzisoli</name>
    <dbReference type="NCBI Taxonomy" id="3056844"/>
    <lineage>
        <taxon>Bacteria</taxon>
        <taxon>Pseudomonadati</taxon>
        <taxon>Pseudomonadota</taxon>
        <taxon>Betaproteobacteria</taxon>
        <taxon>Neisseriales</taxon>
        <taxon>Neisseriaceae</taxon>
        <taxon>Crenobacter</taxon>
    </lineage>
</organism>
<name>A0ABT7XN02_9NEIS</name>
<evidence type="ECO:0000313" key="5">
    <source>
        <dbReference type="EMBL" id="MDN0075068.1"/>
    </source>
</evidence>
<dbReference type="PROSITE" id="PS50292">
    <property type="entry name" value="PEROXIDASE_3"/>
    <property type="match status" value="1"/>
</dbReference>
<dbReference type="SUPFAM" id="SSF48113">
    <property type="entry name" value="Heme-dependent peroxidases"/>
    <property type="match status" value="1"/>
</dbReference>
<dbReference type="InterPro" id="IPR010255">
    <property type="entry name" value="Haem_peroxidase_sf"/>
</dbReference>
<protein>
    <submittedName>
        <fullName evidence="5">Peroxidase family protein</fullName>
    </submittedName>
</protein>
<dbReference type="RefSeq" id="WP_289829661.1">
    <property type="nucleotide sequence ID" value="NZ_JAUEDK010000013.1"/>
</dbReference>
<dbReference type="PANTHER" id="PTHR11903">
    <property type="entry name" value="PROSTAGLANDIN G/H SYNTHASE"/>
    <property type="match status" value="1"/>
</dbReference>
<keyword evidence="6" id="KW-1185">Reference proteome</keyword>
<keyword evidence="3" id="KW-0560">Oxidoreductase</keyword>
<proteinExistence type="predicted"/>
<accession>A0ABT7XN02</accession>
<dbReference type="InterPro" id="IPR037120">
    <property type="entry name" value="Haem_peroxidase_sf_animal"/>
</dbReference>
<dbReference type="Pfam" id="PF03098">
    <property type="entry name" value="An_peroxidase"/>
    <property type="match status" value="1"/>
</dbReference>
<dbReference type="Proteomes" id="UP001168540">
    <property type="component" value="Unassembled WGS sequence"/>
</dbReference>
<gene>
    <name evidence="5" type="ORF">QU481_09195</name>
</gene>
<keyword evidence="2" id="KW-0223">Dioxygenase</keyword>
<keyword evidence="5" id="KW-0575">Peroxidase</keyword>
<sequence length="536" mass="61197">MNTVKIAQWALKIAPFLRSLLSKIAINYLASRTPPRPRPFSLWSEVKLAKKGDFGLVSDYTSWPSLTDRRFSSRHLPPVSQEYINSLPTNMSCEVQLGANPSIGPVTSLFRRNGMKKDRSTVLFPYFAQWFTDSFLRIDSDDRRMNTSNHDIDLCQIYGLTEETARILRAGAGGRLASQLINGEELPEYIYELTSDGKGVRPREKFKQLPYLDKLKLILDRQGVPFERRAKSYATGLERGNSSIGYVTISTLFLREHNRLAKELERQNPSWGDERLFQTARMINIAMLIRIVVEDYIGHIAGTKLFVFDNTYAEDQTWYRMNWISLEFDILYRWHGLVPDTVDVGGHKYPPPEFQNNNGLLESFGIRKLVEAASREQAGKVGLFNTPDFLLWADCMSIEMGRQFRLQPFNEYRKRFGLDPLRNWNALTRDPVVQKSLCSLYKDIDQLEFVVGLFAEETKDGALFGETLNTMVAVDAFTQALTNPVLSRNVYNAGTLTEYGLEQIKATPDLKTLAERNTGGKSLKASFNWSELSRAQ</sequence>
<dbReference type="EMBL" id="JAUEDK010000013">
    <property type="protein sequence ID" value="MDN0075068.1"/>
    <property type="molecule type" value="Genomic_DNA"/>
</dbReference>
<evidence type="ECO:0000256" key="2">
    <source>
        <dbReference type="ARBA" id="ARBA00022964"/>
    </source>
</evidence>
<evidence type="ECO:0000256" key="1">
    <source>
        <dbReference type="ARBA" id="ARBA00022723"/>
    </source>
</evidence>
<dbReference type="PANTHER" id="PTHR11903:SF39">
    <property type="entry name" value="PROSTAGLANDIN G_H SYNTHASE 2-LIKE"/>
    <property type="match status" value="1"/>
</dbReference>
<keyword evidence="4" id="KW-0408">Iron</keyword>
<dbReference type="InterPro" id="IPR019791">
    <property type="entry name" value="Haem_peroxidase_animal"/>
</dbReference>
<dbReference type="GO" id="GO:0004601">
    <property type="term" value="F:peroxidase activity"/>
    <property type="evidence" value="ECO:0007669"/>
    <property type="project" value="UniProtKB-KW"/>
</dbReference>
<comment type="caution">
    <text evidence="5">The sequence shown here is derived from an EMBL/GenBank/DDBJ whole genome shotgun (WGS) entry which is preliminary data.</text>
</comment>
<dbReference type="Gene3D" id="1.10.640.10">
    <property type="entry name" value="Haem peroxidase domain superfamily, animal type"/>
    <property type="match status" value="1"/>
</dbReference>
<evidence type="ECO:0000313" key="6">
    <source>
        <dbReference type="Proteomes" id="UP001168540"/>
    </source>
</evidence>
<dbReference type="InterPro" id="IPR050783">
    <property type="entry name" value="Oxylipin_biosynth_metab"/>
</dbReference>
<reference evidence="5" key="1">
    <citation type="submission" date="2023-06" db="EMBL/GenBank/DDBJ databases">
        <authorList>
            <person name="Zhang S."/>
        </authorList>
    </citation>
    <scope>NUCLEOTIDE SEQUENCE</scope>
    <source>
        <strain evidence="5">SG2303</strain>
    </source>
</reference>
<evidence type="ECO:0000256" key="4">
    <source>
        <dbReference type="ARBA" id="ARBA00023004"/>
    </source>
</evidence>